<dbReference type="AlphaFoldDB" id="A0A918IVB0"/>
<evidence type="ECO:0000256" key="1">
    <source>
        <dbReference type="ARBA" id="ARBA00022490"/>
    </source>
</evidence>
<gene>
    <name evidence="3 6" type="primary">rimP</name>
    <name evidence="6" type="ORF">GCM10007383_13880</name>
</gene>
<evidence type="ECO:0000256" key="3">
    <source>
        <dbReference type="HAMAP-Rule" id="MF_01077"/>
    </source>
</evidence>
<organism evidence="6 7">
    <name type="scientific">Arenibacter certesii</name>
    <dbReference type="NCBI Taxonomy" id="228955"/>
    <lineage>
        <taxon>Bacteria</taxon>
        <taxon>Pseudomonadati</taxon>
        <taxon>Bacteroidota</taxon>
        <taxon>Flavobacteriia</taxon>
        <taxon>Flavobacteriales</taxon>
        <taxon>Flavobacteriaceae</taxon>
        <taxon>Arenibacter</taxon>
    </lineage>
</organism>
<evidence type="ECO:0000259" key="4">
    <source>
        <dbReference type="Pfam" id="PF02576"/>
    </source>
</evidence>
<comment type="function">
    <text evidence="3">Required for maturation of 30S ribosomal subunits.</text>
</comment>
<dbReference type="Gene3D" id="3.30.300.70">
    <property type="entry name" value="RimP-like superfamily, N-terminal"/>
    <property type="match status" value="1"/>
</dbReference>
<dbReference type="PANTHER" id="PTHR33867">
    <property type="entry name" value="RIBOSOME MATURATION FACTOR RIMP"/>
    <property type="match status" value="1"/>
</dbReference>
<dbReference type="Pfam" id="PF02576">
    <property type="entry name" value="RimP_N"/>
    <property type="match status" value="1"/>
</dbReference>
<dbReference type="InterPro" id="IPR035956">
    <property type="entry name" value="RimP_N_sf"/>
</dbReference>
<dbReference type="Pfam" id="PF17384">
    <property type="entry name" value="DUF150_C"/>
    <property type="match status" value="1"/>
</dbReference>
<dbReference type="GO" id="GO:0000028">
    <property type="term" value="P:ribosomal small subunit assembly"/>
    <property type="evidence" value="ECO:0007669"/>
    <property type="project" value="TreeGrafter"/>
</dbReference>
<sequence>MADMPKIAWPRLIEAIAKREIMLKEKVTTLLESALEENESLFLLDFSIGTDNKIKITLDGDNGVTLQDCINVSRAIEHNLDREEEDFSLEVASAGAASPIKIPRQFKKNIGRKLEVKTQDEELEGKLTEATEDSITLEWKDREPKPVGKGKITIQKKRQIAISDIKEAKVVLKF</sequence>
<comment type="subcellular location">
    <subcellularLocation>
        <location evidence="3">Cytoplasm</location>
    </subcellularLocation>
</comment>
<dbReference type="InterPro" id="IPR003728">
    <property type="entry name" value="Ribosome_maturation_RimP"/>
</dbReference>
<reference evidence="6" key="1">
    <citation type="journal article" date="2014" name="Int. J. Syst. Evol. Microbiol.">
        <title>Complete genome sequence of Corynebacterium casei LMG S-19264T (=DSM 44701T), isolated from a smear-ripened cheese.</title>
        <authorList>
            <consortium name="US DOE Joint Genome Institute (JGI-PGF)"/>
            <person name="Walter F."/>
            <person name="Albersmeier A."/>
            <person name="Kalinowski J."/>
            <person name="Ruckert C."/>
        </authorList>
    </citation>
    <scope>NUCLEOTIDE SEQUENCE</scope>
    <source>
        <strain evidence="6">KCTC 12113</strain>
    </source>
</reference>
<proteinExistence type="inferred from homology"/>
<evidence type="ECO:0000313" key="7">
    <source>
        <dbReference type="Proteomes" id="UP000634668"/>
    </source>
</evidence>
<keyword evidence="1 3" id="KW-0963">Cytoplasm</keyword>
<dbReference type="PANTHER" id="PTHR33867:SF1">
    <property type="entry name" value="RIBOSOME MATURATION FACTOR RIMP"/>
    <property type="match status" value="1"/>
</dbReference>
<name>A0A918IVB0_9FLAO</name>
<dbReference type="HAMAP" id="MF_01077">
    <property type="entry name" value="RimP"/>
    <property type="match status" value="1"/>
</dbReference>
<protein>
    <recommendedName>
        <fullName evidence="3">Ribosome maturation factor RimP</fullName>
    </recommendedName>
</protein>
<feature type="domain" description="Ribosome maturation factor RimP C-terminal" evidence="5">
    <location>
        <begin position="102"/>
        <end position="174"/>
    </location>
</feature>
<dbReference type="NCBIfam" id="NF002531">
    <property type="entry name" value="PRK02001.1"/>
    <property type="match status" value="1"/>
</dbReference>
<keyword evidence="2 3" id="KW-0690">Ribosome biogenesis</keyword>
<dbReference type="EMBL" id="BMWP01000007">
    <property type="protein sequence ID" value="GGW29864.1"/>
    <property type="molecule type" value="Genomic_DNA"/>
</dbReference>
<keyword evidence="7" id="KW-1185">Reference proteome</keyword>
<reference evidence="6" key="2">
    <citation type="submission" date="2020-09" db="EMBL/GenBank/DDBJ databases">
        <authorList>
            <person name="Sun Q."/>
            <person name="Kim S."/>
        </authorList>
    </citation>
    <scope>NUCLEOTIDE SEQUENCE</scope>
    <source>
        <strain evidence="6">KCTC 12113</strain>
    </source>
</reference>
<dbReference type="GO" id="GO:0005829">
    <property type="term" value="C:cytosol"/>
    <property type="evidence" value="ECO:0007669"/>
    <property type="project" value="TreeGrafter"/>
</dbReference>
<dbReference type="InterPro" id="IPR028998">
    <property type="entry name" value="RimP_C"/>
</dbReference>
<dbReference type="InterPro" id="IPR028989">
    <property type="entry name" value="RimP_N"/>
</dbReference>
<dbReference type="SUPFAM" id="SSF75420">
    <property type="entry name" value="YhbC-like, N-terminal domain"/>
    <property type="match status" value="1"/>
</dbReference>
<evidence type="ECO:0000256" key="2">
    <source>
        <dbReference type="ARBA" id="ARBA00022517"/>
    </source>
</evidence>
<evidence type="ECO:0000259" key="5">
    <source>
        <dbReference type="Pfam" id="PF17384"/>
    </source>
</evidence>
<dbReference type="CDD" id="cd01734">
    <property type="entry name" value="YlxS_C"/>
    <property type="match status" value="1"/>
</dbReference>
<feature type="domain" description="Ribosome maturation factor RimP N-terminal" evidence="4">
    <location>
        <begin position="40"/>
        <end position="96"/>
    </location>
</feature>
<comment type="similarity">
    <text evidence="3">Belongs to the RimP family.</text>
</comment>
<evidence type="ECO:0000313" key="6">
    <source>
        <dbReference type="EMBL" id="GGW29864.1"/>
    </source>
</evidence>
<comment type="caution">
    <text evidence="6">The sequence shown here is derived from an EMBL/GenBank/DDBJ whole genome shotgun (WGS) entry which is preliminary data.</text>
</comment>
<dbReference type="Proteomes" id="UP000634668">
    <property type="component" value="Unassembled WGS sequence"/>
</dbReference>
<dbReference type="GO" id="GO:0006412">
    <property type="term" value="P:translation"/>
    <property type="evidence" value="ECO:0007669"/>
    <property type="project" value="TreeGrafter"/>
</dbReference>
<accession>A0A918IVB0</accession>
<dbReference type="Gene3D" id="2.30.30.180">
    <property type="entry name" value="Ribosome maturation factor RimP, C-terminal domain"/>
    <property type="match status" value="1"/>
</dbReference>